<dbReference type="RefSeq" id="WP_253754328.1">
    <property type="nucleotide sequence ID" value="NZ_JAMZDZ010000001.1"/>
</dbReference>
<dbReference type="PANTHER" id="PTHR43861">
    <property type="entry name" value="TRANS-ACONITATE 2-METHYLTRANSFERASE-RELATED"/>
    <property type="match status" value="1"/>
</dbReference>
<reference evidence="3" key="1">
    <citation type="journal article" date="2019" name="Int. J. Syst. Evol. Microbiol.">
        <title>The Global Catalogue of Microorganisms (GCM) 10K type strain sequencing project: providing services to taxonomists for standard genome sequencing and annotation.</title>
        <authorList>
            <consortium name="The Broad Institute Genomics Platform"/>
            <consortium name="The Broad Institute Genome Sequencing Center for Infectious Disease"/>
            <person name="Wu L."/>
            <person name="Ma J."/>
        </authorList>
    </citation>
    <scope>NUCLEOTIDE SEQUENCE [LARGE SCALE GENOMIC DNA]</scope>
    <source>
        <strain evidence="3">CGMCC 4.7289</strain>
    </source>
</reference>
<evidence type="ECO:0000313" key="2">
    <source>
        <dbReference type="EMBL" id="MFC4131111.1"/>
    </source>
</evidence>
<keyword evidence="2" id="KW-0489">Methyltransferase</keyword>
<dbReference type="GO" id="GO:0032259">
    <property type="term" value="P:methylation"/>
    <property type="evidence" value="ECO:0007669"/>
    <property type="project" value="UniProtKB-KW"/>
</dbReference>
<accession>A0ABV8LJG9</accession>
<dbReference type="SUPFAM" id="SSF53335">
    <property type="entry name" value="S-adenosyl-L-methionine-dependent methyltransferases"/>
    <property type="match status" value="1"/>
</dbReference>
<protein>
    <submittedName>
        <fullName evidence="2">Class I SAM-dependent methyltransferase</fullName>
        <ecNumber evidence="2">2.1.1.-</ecNumber>
    </submittedName>
</protein>
<dbReference type="Proteomes" id="UP001595816">
    <property type="component" value="Unassembled WGS sequence"/>
</dbReference>
<evidence type="ECO:0000313" key="3">
    <source>
        <dbReference type="Proteomes" id="UP001595816"/>
    </source>
</evidence>
<dbReference type="InterPro" id="IPR029063">
    <property type="entry name" value="SAM-dependent_MTases_sf"/>
</dbReference>
<keyword evidence="1 2" id="KW-0808">Transferase</keyword>
<dbReference type="PANTHER" id="PTHR43861:SF3">
    <property type="entry name" value="PUTATIVE (AFU_ORTHOLOGUE AFUA_2G14390)-RELATED"/>
    <property type="match status" value="1"/>
</dbReference>
<evidence type="ECO:0000256" key="1">
    <source>
        <dbReference type="ARBA" id="ARBA00022679"/>
    </source>
</evidence>
<dbReference type="CDD" id="cd02440">
    <property type="entry name" value="AdoMet_MTases"/>
    <property type="match status" value="1"/>
</dbReference>
<name>A0ABV8LJG9_9ACTN</name>
<comment type="caution">
    <text evidence="2">The sequence shown here is derived from an EMBL/GenBank/DDBJ whole genome shotgun (WGS) entry which is preliminary data.</text>
</comment>
<keyword evidence="3" id="KW-1185">Reference proteome</keyword>
<dbReference type="Gene3D" id="3.40.50.150">
    <property type="entry name" value="Vaccinia Virus protein VP39"/>
    <property type="match status" value="1"/>
</dbReference>
<dbReference type="EC" id="2.1.1.-" evidence="2"/>
<organism evidence="2 3">
    <name type="scientific">Hamadaea flava</name>
    <dbReference type="NCBI Taxonomy" id="1742688"/>
    <lineage>
        <taxon>Bacteria</taxon>
        <taxon>Bacillati</taxon>
        <taxon>Actinomycetota</taxon>
        <taxon>Actinomycetes</taxon>
        <taxon>Micromonosporales</taxon>
        <taxon>Micromonosporaceae</taxon>
        <taxon>Hamadaea</taxon>
    </lineage>
</organism>
<gene>
    <name evidence="2" type="ORF">ACFOZ4_10905</name>
</gene>
<dbReference type="GO" id="GO:0008168">
    <property type="term" value="F:methyltransferase activity"/>
    <property type="evidence" value="ECO:0007669"/>
    <property type="project" value="UniProtKB-KW"/>
</dbReference>
<sequence>MTDTDVEQRYGFDNTSSEGGHQLQHLAEILDPHSISVLSTTGIKPGMRCLDVGPGAGTITRWLAEQVGPDGQVTAIDIAPSLPGGPNIEILAEDIRTSDFDPGSFDLIHARLVLMHIPERVKVLQRLADWLRPGGAIVLSEWDCTYLNLVRYCPGGFDASLHDLFQTTLVGLLTPRGMSTTWATEAHGAMLHSGLTNVTTVVDARTYHGGTGICQLHYSNSHQLNDALLAAGMTEQQLSDLRRMLQDPRLTLSGYLMHTTTGRRAAAN</sequence>
<dbReference type="Pfam" id="PF13489">
    <property type="entry name" value="Methyltransf_23"/>
    <property type="match status" value="1"/>
</dbReference>
<proteinExistence type="predicted"/>
<dbReference type="EMBL" id="JBHSAY010000006">
    <property type="protein sequence ID" value="MFC4131111.1"/>
    <property type="molecule type" value="Genomic_DNA"/>
</dbReference>